<dbReference type="RefSeq" id="WP_267656106.1">
    <property type="nucleotide sequence ID" value="NZ_JAOVZR010000001.1"/>
</dbReference>
<dbReference type="Proteomes" id="UP001073227">
    <property type="component" value="Unassembled WGS sequence"/>
</dbReference>
<dbReference type="Gene3D" id="3.40.50.2300">
    <property type="match status" value="2"/>
</dbReference>
<dbReference type="PANTHER" id="PTHR46847">
    <property type="entry name" value="D-ALLOSE-BINDING PERIPLASMIC PROTEIN-RELATED"/>
    <property type="match status" value="1"/>
</dbReference>
<evidence type="ECO:0000256" key="4">
    <source>
        <dbReference type="SAM" id="SignalP"/>
    </source>
</evidence>
<comment type="subcellular location">
    <subcellularLocation>
        <location evidence="1">Cell envelope</location>
    </subcellularLocation>
</comment>
<dbReference type="EMBL" id="JAOVZR010000001">
    <property type="protein sequence ID" value="MCY0147348.1"/>
    <property type="molecule type" value="Genomic_DNA"/>
</dbReference>
<dbReference type="CDD" id="cd06312">
    <property type="entry name" value="PBP1_ABC_sugar_binding-like"/>
    <property type="match status" value="1"/>
</dbReference>
<comment type="similarity">
    <text evidence="2">Belongs to the bacterial solute-binding protein 2 family.</text>
</comment>
<feature type="signal peptide" evidence="4">
    <location>
        <begin position="1"/>
        <end position="20"/>
    </location>
</feature>
<gene>
    <name evidence="6" type="ORF">OEG84_06400</name>
</gene>
<organism evidence="6 7">
    <name type="scientific">Hoeflea algicola</name>
    <dbReference type="NCBI Taxonomy" id="2983763"/>
    <lineage>
        <taxon>Bacteria</taxon>
        <taxon>Pseudomonadati</taxon>
        <taxon>Pseudomonadota</taxon>
        <taxon>Alphaproteobacteria</taxon>
        <taxon>Hyphomicrobiales</taxon>
        <taxon>Rhizobiaceae</taxon>
        <taxon>Hoeflea</taxon>
    </lineage>
</organism>
<evidence type="ECO:0000256" key="1">
    <source>
        <dbReference type="ARBA" id="ARBA00004196"/>
    </source>
</evidence>
<evidence type="ECO:0000256" key="3">
    <source>
        <dbReference type="ARBA" id="ARBA00022729"/>
    </source>
</evidence>
<protein>
    <submittedName>
        <fullName evidence="6">Sugar ABC transporter substrate-binding protein</fullName>
    </submittedName>
</protein>
<sequence length="315" mass="33078">MSLTKKLALAVAVLAAPVLAATTASAEGERYVLVSHAPDSDSWWNTIKNGLALAGKQMDVEVEYRNPPTGDLADMARIIDQAAASGPTGIITTLADFDVLSGPIKAAVDGGIDVIIINSGTPEQARELGALMYVGQPEYDAGYAAGLRAKGDGVGSFLCVNHYISSPSSTERCKGFADGLGIELGNQMIDAGQDPAEIKSRVMAYLNANPDTDAVLTLGPTSADPTLLALEENGMAGDIYFGTFDLGANIVEGIKAGTIKWGIDQQPFLQAYLPIVVMTNYHRYGVLPGNNINSGPGFVTADGLEMVEKYAGEYR</sequence>
<proteinExistence type="inferred from homology"/>
<evidence type="ECO:0000256" key="2">
    <source>
        <dbReference type="ARBA" id="ARBA00007639"/>
    </source>
</evidence>
<keyword evidence="3 4" id="KW-0732">Signal</keyword>
<reference evidence="6" key="1">
    <citation type="submission" date="2022-10" db="EMBL/GenBank/DDBJ databases">
        <title>Hoeflea sp. G2-23, isolated from marine algae.</title>
        <authorList>
            <person name="Kristyanto S."/>
            <person name="Kim J.M."/>
            <person name="Jeon C.O."/>
        </authorList>
    </citation>
    <scope>NUCLEOTIDE SEQUENCE</scope>
    <source>
        <strain evidence="6">G2-23</strain>
    </source>
</reference>
<dbReference type="Pfam" id="PF13407">
    <property type="entry name" value="Peripla_BP_4"/>
    <property type="match status" value="1"/>
</dbReference>
<dbReference type="InterPro" id="IPR025997">
    <property type="entry name" value="SBP_2_dom"/>
</dbReference>
<evidence type="ECO:0000313" key="7">
    <source>
        <dbReference type="Proteomes" id="UP001073227"/>
    </source>
</evidence>
<dbReference type="SUPFAM" id="SSF53822">
    <property type="entry name" value="Periplasmic binding protein-like I"/>
    <property type="match status" value="1"/>
</dbReference>
<name>A0ABT3Z6T4_9HYPH</name>
<evidence type="ECO:0000259" key="5">
    <source>
        <dbReference type="Pfam" id="PF13407"/>
    </source>
</evidence>
<dbReference type="PANTHER" id="PTHR46847:SF1">
    <property type="entry name" value="D-ALLOSE-BINDING PERIPLASMIC PROTEIN-RELATED"/>
    <property type="match status" value="1"/>
</dbReference>
<feature type="chain" id="PRO_5046979992" evidence="4">
    <location>
        <begin position="21"/>
        <end position="315"/>
    </location>
</feature>
<dbReference type="InterPro" id="IPR028082">
    <property type="entry name" value="Peripla_BP_I"/>
</dbReference>
<keyword evidence="7" id="KW-1185">Reference proteome</keyword>
<evidence type="ECO:0000313" key="6">
    <source>
        <dbReference type="EMBL" id="MCY0147348.1"/>
    </source>
</evidence>
<feature type="domain" description="Periplasmic binding protein" evidence="5">
    <location>
        <begin position="34"/>
        <end position="281"/>
    </location>
</feature>
<accession>A0ABT3Z6T4</accession>
<comment type="caution">
    <text evidence="6">The sequence shown here is derived from an EMBL/GenBank/DDBJ whole genome shotgun (WGS) entry which is preliminary data.</text>
</comment>